<feature type="domain" description="Alpha/beta-hydrolase N-terminal" evidence="3">
    <location>
        <begin position="28"/>
        <end position="235"/>
    </location>
</feature>
<proteinExistence type="predicted"/>
<gene>
    <name evidence="4" type="ORF">Mal15_03110</name>
</gene>
<dbReference type="Pfam" id="PF15420">
    <property type="entry name" value="Abhydrolase_9_N"/>
    <property type="match status" value="1"/>
</dbReference>
<name>A0A5B9M9P2_9BACT</name>
<feature type="domain" description="Alpha/beta-hydrolase catalytic" evidence="2">
    <location>
        <begin position="252"/>
        <end position="539"/>
    </location>
</feature>
<accession>A0A5B9M9P2</accession>
<evidence type="ECO:0000313" key="5">
    <source>
        <dbReference type="Proteomes" id="UP000321353"/>
    </source>
</evidence>
<feature type="transmembrane region" description="Helical" evidence="1">
    <location>
        <begin position="117"/>
        <end position="140"/>
    </location>
</feature>
<dbReference type="InterPro" id="IPR027788">
    <property type="entry name" value="Alpha/beta-hydrolase_N_dom"/>
</dbReference>
<keyword evidence="1" id="KW-0812">Transmembrane</keyword>
<dbReference type="RefSeq" id="WP_147866117.1">
    <property type="nucleotide sequence ID" value="NZ_CP036264.1"/>
</dbReference>
<keyword evidence="1" id="KW-1133">Transmembrane helix</keyword>
<evidence type="ECO:0000313" key="4">
    <source>
        <dbReference type="EMBL" id="QEF96284.1"/>
    </source>
</evidence>
<dbReference type="Proteomes" id="UP000321353">
    <property type="component" value="Chromosome"/>
</dbReference>
<protein>
    <recommendedName>
        <fullName evidence="6">Alpha/beta-hydrolase family protein</fullName>
    </recommendedName>
</protein>
<feature type="transmembrane region" description="Helical" evidence="1">
    <location>
        <begin position="45"/>
        <end position="65"/>
    </location>
</feature>
<evidence type="ECO:0008006" key="6">
    <source>
        <dbReference type="Google" id="ProtNLM"/>
    </source>
</evidence>
<dbReference type="Pfam" id="PF10081">
    <property type="entry name" value="Abhydrolase_9"/>
    <property type="match status" value="1"/>
</dbReference>
<feature type="transmembrane region" description="Helical" evidence="1">
    <location>
        <begin position="161"/>
        <end position="184"/>
    </location>
</feature>
<dbReference type="InterPro" id="IPR027787">
    <property type="entry name" value="Alpha/beta-hydrolase_catalytic"/>
</dbReference>
<reference evidence="4 5" key="1">
    <citation type="submission" date="2019-02" db="EMBL/GenBank/DDBJ databases">
        <title>Planctomycetal bacteria perform biofilm scaping via a novel small molecule.</title>
        <authorList>
            <person name="Jeske O."/>
            <person name="Boedeker C."/>
            <person name="Wiegand S."/>
            <person name="Breitling P."/>
            <person name="Kallscheuer N."/>
            <person name="Jogler M."/>
            <person name="Rohde M."/>
            <person name="Petersen J."/>
            <person name="Medema M.H."/>
            <person name="Surup F."/>
            <person name="Jogler C."/>
        </authorList>
    </citation>
    <scope>NUCLEOTIDE SEQUENCE [LARGE SCALE GENOMIC DNA]</scope>
    <source>
        <strain evidence="4 5">Mal15</strain>
    </source>
</reference>
<dbReference type="PIRSF" id="PIRSF007542">
    <property type="entry name" value="UCP007542"/>
    <property type="match status" value="1"/>
</dbReference>
<dbReference type="AlphaFoldDB" id="A0A5B9M9P2"/>
<dbReference type="InterPro" id="IPR012037">
    <property type="entry name" value="Alpha/beta-hydrolase_fam"/>
</dbReference>
<keyword evidence="5" id="KW-1185">Reference proteome</keyword>
<feature type="transmembrane region" description="Helical" evidence="1">
    <location>
        <begin position="12"/>
        <end position="33"/>
    </location>
</feature>
<evidence type="ECO:0000259" key="2">
    <source>
        <dbReference type="Pfam" id="PF10081"/>
    </source>
</evidence>
<feature type="transmembrane region" description="Helical" evidence="1">
    <location>
        <begin position="77"/>
        <end position="97"/>
    </location>
</feature>
<keyword evidence="1" id="KW-0472">Membrane</keyword>
<sequence length="551" mass="61661">MKQRLANYWDSFSFVGLIVATLFFAASLTPSLLPRNYWVQGILSGFSLAIGYGVGIAALTLYRFFELREPSGKMQQIAKRLTVASVAVVSVAFVWRMTFWQNSIRERMEMPRLETAYPYRVALIAVVLAVILIAGGRLFVRCGHFISGKLQRVMPRRVAHAFGFTTAILLVLFLTNDVIAVGLLRSADAFFLNLDQLVDDDTGKPTDPMLTGSESSLVTWETIGRQGKEFLSGGPTKAEIAAVTEDEAMRPIRVYVGMRSRPTAQERAELALRELKRVGGFERSVLIVATPTGTGWLDPSAVDSLEYLHGGDSAIVSTQYSYLPSWITILVDPRRSIESAEALFEVVYSYWKTLPKDTRPKLYLHGLSLGSLGSEVSADLFTIFEDPINGAVWSGPPFPSQNWKLIVQNRNEGTPAWLPEFRDRRILRFTSQRNALDTGAPWGPMRCVYVQYASDPMVWFSPDLAWNRPDWLGDRRGPDVSPHLRWYPLVTLLQVAFDLPVATAVPLGYGHNYSPSSYIDAWIAVTDPKGWTEDQTEALKAMFESRETPKP</sequence>
<organism evidence="4 5">
    <name type="scientific">Stieleria maiorica</name>
    <dbReference type="NCBI Taxonomy" id="2795974"/>
    <lineage>
        <taxon>Bacteria</taxon>
        <taxon>Pseudomonadati</taxon>
        <taxon>Planctomycetota</taxon>
        <taxon>Planctomycetia</taxon>
        <taxon>Pirellulales</taxon>
        <taxon>Pirellulaceae</taxon>
        <taxon>Stieleria</taxon>
    </lineage>
</organism>
<dbReference type="EMBL" id="CP036264">
    <property type="protein sequence ID" value="QEF96284.1"/>
    <property type="molecule type" value="Genomic_DNA"/>
</dbReference>
<evidence type="ECO:0000256" key="1">
    <source>
        <dbReference type="SAM" id="Phobius"/>
    </source>
</evidence>
<evidence type="ECO:0000259" key="3">
    <source>
        <dbReference type="Pfam" id="PF15420"/>
    </source>
</evidence>
<dbReference type="KEGG" id="smam:Mal15_03110"/>